<gene>
    <name evidence="1" type="ORF">QFC21_000972</name>
</gene>
<keyword evidence="2" id="KW-1185">Reference proteome</keyword>
<dbReference type="EMBL" id="JASBWT010000002">
    <property type="protein sequence ID" value="KAJ9107516.1"/>
    <property type="molecule type" value="Genomic_DNA"/>
</dbReference>
<evidence type="ECO:0000313" key="1">
    <source>
        <dbReference type="EMBL" id="KAJ9107516.1"/>
    </source>
</evidence>
<evidence type="ECO:0000313" key="2">
    <source>
        <dbReference type="Proteomes" id="UP001227268"/>
    </source>
</evidence>
<name>A0ACC2W9J1_9TREE</name>
<sequence>MDEEPVLKYRPSKPKPRRKKVSPCRCLAYTSLVFGVAIGCAIAFIIVKAVWEVFDVARHPHKAHHHKGTLEGFVQVDTDIVRPILEPDVRFDVAVALWYSLPEDEQDAMDNSTATEGEKTLMQYFNLPLRDIRPIPKQIPLFSDIIIRNASFQDEHIHRQVTYQLPLERFRAKKLGSFDVRATFVLLPLDSDRFNRISNFSDWKTDEIVVAPILPSDALPFTAQYTSPSTAEELMQSWGASLPLIRFHEIPSQCSFAPANATERHGDGSAPNLQGQNVEDWEDSTSIPTFDESLHKQHPHIVSRTHMIVVAENRPYNRTAFLKKHSDLQKKACKGPAFNLPRHYRFCQKTYGQNGEFGLKVDLDSESGTGSEIGYLPFLDVVRNAAGPKDTMPIPVNREICATYNNDTVAQRFPEDNTHINVTWNLQFSSVSAGRVSLVDHFLPPRVMESQINITERDLLIAHDAWEQHGNWPILLIIHLLEVVYWYSRTSIGGLDLWATGFLAAHIVLESICPLVYDKDQDYQKSGAATRFLILVITAWAAIPTILIVKLMSPLEITWSTWAKMEIHRSRLNRQERASQRIASQISPSIHLMTVAALAIACYLISYFHLNRDLIAPLVAHEHYVRGVTERILFNLDFGFKVSASLFQIIMNRKCSTFAGRYRISAILSSLAMLLWVARLSQRFIGKRNPAYSFDAMDGFNAVIELYTAYQAITLPSVKQDTVDEDEE</sequence>
<organism evidence="1 2">
    <name type="scientific">Naganishia friedmannii</name>
    <dbReference type="NCBI Taxonomy" id="89922"/>
    <lineage>
        <taxon>Eukaryota</taxon>
        <taxon>Fungi</taxon>
        <taxon>Dikarya</taxon>
        <taxon>Basidiomycota</taxon>
        <taxon>Agaricomycotina</taxon>
        <taxon>Tremellomycetes</taxon>
        <taxon>Filobasidiales</taxon>
        <taxon>Filobasidiaceae</taxon>
        <taxon>Naganishia</taxon>
    </lineage>
</organism>
<accession>A0ACC2W9J1</accession>
<protein>
    <submittedName>
        <fullName evidence="1">Uncharacterized protein</fullName>
    </submittedName>
</protein>
<comment type="caution">
    <text evidence="1">The sequence shown here is derived from an EMBL/GenBank/DDBJ whole genome shotgun (WGS) entry which is preliminary data.</text>
</comment>
<proteinExistence type="predicted"/>
<dbReference type="Proteomes" id="UP001227268">
    <property type="component" value="Unassembled WGS sequence"/>
</dbReference>
<reference evidence="1" key="1">
    <citation type="submission" date="2023-04" db="EMBL/GenBank/DDBJ databases">
        <title>Draft Genome sequencing of Naganishia species isolated from polar environments using Oxford Nanopore Technology.</title>
        <authorList>
            <person name="Leo P."/>
            <person name="Venkateswaran K."/>
        </authorList>
    </citation>
    <scope>NUCLEOTIDE SEQUENCE</scope>
    <source>
        <strain evidence="1">MNA-CCFEE 5423</strain>
    </source>
</reference>